<accession>A0ABU1AU33</accession>
<evidence type="ECO:0000313" key="2">
    <source>
        <dbReference type="EMBL" id="MDQ8207672.1"/>
    </source>
</evidence>
<name>A0ABU1AU33_9BACT</name>
<reference evidence="2 3" key="1">
    <citation type="submission" date="2023-04" db="EMBL/GenBank/DDBJ databases">
        <title>A novel bacteria isolated from coastal sediment.</title>
        <authorList>
            <person name="Liu X.-J."/>
            <person name="Du Z.-J."/>
        </authorList>
    </citation>
    <scope>NUCLEOTIDE SEQUENCE [LARGE SCALE GENOMIC DNA]</scope>
    <source>
        <strain evidence="2 3">SDUM461003</strain>
    </source>
</reference>
<dbReference type="Proteomes" id="UP001225316">
    <property type="component" value="Unassembled WGS sequence"/>
</dbReference>
<dbReference type="InterPro" id="IPR041289">
    <property type="entry name" value="Bact_RF_family3"/>
</dbReference>
<protein>
    <submittedName>
        <fullName evidence="2">Uncharacterized protein</fullName>
    </submittedName>
</protein>
<dbReference type="RefSeq" id="WP_308949892.1">
    <property type="nucleotide sequence ID" value="NZ_JARXHW010000017.1"/>
</dbReference>
<organism evidence="2 3">
    <name type="scientific">Thalassobacterium maritimum</name>
    <dbReference type="NCBI Taxonomy" id="3041265"/>
    <lineage>
        <taxon>Bacteria</taxon>
        <taxon>Pseudomonadati</taxon>
        <taxon>Verrucomicrobiota</taxon>
        <taxon>Opitutia</taxon>
        <taxon>Puniceicoccales</taxon>
        <taxon>Coraliomargaritaceae</taxon>
        <taxon>Thalassobacterium</taxon>
    </lineage>
</organism>
<comment type="caution">
    <text evidence="2">The sequence shown here is derived from an EMBL/GenBank/DDBJ whole genome shotgun (WGS) entry which is preliminary data.</text>
</comment>
<dbReference type="Pfam" id="PF18845">
    <property type="entry name" value="baeRF_family3"/>
    <property type="match status" value="1"/>
</dbReference>
<evidence type="ECO:0000313" key="3">
    <source>
        <dbReference type="Proteomes" id="UP001225316"/>
    </source>
</evidence>
<keyword evidence="3" id="KW-1185">Reference proteome</keyword>
<feature type="region of interest" description="Disordered" evidence="1">
    <location>
        <begin position="178"/>
        <end position="208"/>
    </location>
</feature>
<dbReference type="EMBL" id="JARXHW010000017">
    <property type="protein sequence ID" value="MDQ8207672.1"/>
    <property type="molecule type" value="Genomic_DNA"/>
</dbReference>
<gene>
    <name evidence="2" type="ORF">QEH52_09140</name>
</gene>
<sequence length="398" mass="43971">MIDKKIPILDIESKLELIDPIIKESGGVRLSVFLPIYNQGVEIRQNAIRLKDLVDEARSGLQHAGMEDSQVDRFLAPLMDLIEHPEQLRQASPGVALLLDACSLRRIHLNYEVSPMCCVSDRFAVKPLLPILQSNPVYTVLSLNQGEVRVYRGIGSELQAVEVEAMPQAIGDLTEFDDPEKTLQNHSATRTSRANTTGSTPVSGFHGHGMPDTYKEDLKRRFFQQVAQAIESFLVDKKDPLIIFGVAGNIGHFKQVNASSQRIYIYADRDTSHWDVTRLGSESLELLQPELEQATTAKLNHIEEAVGHGEEIAGIAECAIAAAMGRVESAVVAEDEAVYGKCDIDRMRVDFDEQGQTLCAQDLLDFIASETYRHGGSVIALPQDRIPAGRRAVAVARF</sequence>
<proteinExistence type="predicted"/>
<evidence type="ECO:0000256" key="1">
    <source>
        <dbReference type="SAM" id="MobiDB-lite"/>
    </source>
</evidence>
<feature type="compositionally biased region" description="Polar residues" evidence="1">
    <location>
        <begin position="182"/>
        <end position="202"/>
    </location>
</feature>